<accession>A0ACB7S3G2</accession>
<comment type="caution">
    <text evidence="1">The sequence shown here is derived from an EMBL/GenBank/DDBJ whole genome shotgun (WGS) entry which is preliminary data.</text>
</comment>
<protein>
    <submittedName>
        <fullName evidence="1">Uncharacterized protein</fullName>
    </submittedName>
</protein>
<gene>
    <name evidence="1" type="ORF">HPB50_023959</name>
</gene>
<dbReference type="EMBL" id="CM023486">
    <property type="protein sequence ID" value="KAH6929160.1"/>
    <property type="molecule type" value="Genomic_DNA"/>
</dbReference>
<sequence>MSAHTEAWCQTATAQKETKTNARDTPPVNVQGTCKRLRAPPRGSFAAASMLSVDVVLWTGDLPPHDPWKATREDTIDNLRVTSALMRRYFPNATVLPAIGNHEAVPINSPAKRPSSNTTDMCCIAASNVSCVLDRVLSKDHDSCATKCAHDLEDIFLYNNNSDISTKSTPNLASSNTEFQVAAPPPKKNFTMVGDVFVPEDVGKILNKGAKFSLGPDARMARWHLVGKAPEKKHEKYQLDRVDAQMKARNTSALRSGKDPLGKIGDYFQRSKSGLLLSDKERGFVVMDQGDYYKRALEAIRKNFKAVRASDTKVKCKMAALCRDL</sequence>
<evidence type="ECO:0000313" key="2">
    <source>
        <dbReference type="Proteomes" id="UP000821845"/>
    </source>
</evidence>
<proteinExistence type="predicted"/>
<organism evidence="1 2">
    <name type="scientific">Hyalomma asiaticum</name>
    <name type="common">Tick</name>
    <dbReference type="NCBI Taxonomy" id="266040"/>
    <lineage>
        <taxon>Eukaryota</taxon>
        <taxon>Metazoa</taxon>
        <taxon>Ecdysozoa</taxon>
        <taxon>Arthropoda</taxon>
        <taxon>Chelicerata</taxon>
        <taxon>Arachnida</taxon>
        <taxon>Acari</taxon>
        <taxon>Parasitiformes</taxon>
        <taxon>Ixodida</taxon>
        <taxon>Ixodoidea</taxon>
        <taxon>Ixodidae</taxon>
        <taxon>Hyalomminae</taxon>
        <taxon>Hyalomma</taxon>
    </lineage>
</organism>
<name>A0ACB7S3G2_HYAAI</name>
<evidence type="ECO:0000313" key="1">
    <source>
        <dbReference type="EMBL" id="KAH6929160.1"/>
    </source>
</evidence>
<keyword evidence="2" id="KW-1185">Reference proteome</keyword>
<dbReference type="Proteomes" id="UP000821845">
    <property type="component" value="Chromosome 6"/>
</dbReference>
<reference evidence="1" key="1">
    <citation type="submission" date="2020-05" db="EMBL/GenBank/DDBJ databases">
        <title>Large-scale comparative analyses of tick genomes elucidate their genetic diversity and vector capacities.</title>
        <authorList>
            <person name="Jia N."/>
            <person name="Wang J."/>
            <person name="Shi W."/>
            <person name="Du L."/>
            <person name="Sun Y."/>
            <person name="Zhan W."/>
            <person name="Jiang J."/>
            <person name="Wang Q."/>
            <person name="Zhang B."/>
            <person name="Ji P."/>
            <person name="Sakyi L.B."/>
            <person name="Cui X."/>
            <person name="Yuan T."/>
            <person name="Jiang B."/>
            <person name="Yang W."/>
            <person name="Lam T.T.-Y."/>
            <person name="Chang Q."/>
            <person name="Ding S."/>
            <person name="Wang X."/>
            <person name="Zhu J."/>
            <person name="Ruan X."/>
            <person name="Zhao L."/>
            <person name="Wei J."/>
            <person name="Que T."/>
            <person name="Du C."/>
            <person name="Cheng J."/>
            <person name="Dai P."/>
            <person name="Han X."/>
            <person name="Huang E."/>
            <person name="Gao Y."/>
            <person name="Liu J."/>
            <person name="Shao H."/>
            <person name="Ye R."/>
            <person name="Li L."/>
            <person name="Wei W."/>
            <person name="Wang X."/>
            <person name="Wang C."/>
            <person name="Yang T."/>
            <person name="Huo Q."/>
            <person name="Li W."/>
            <person name="Guo W."/>
            <person name="Chen H."/>
            <person name="Zhou L."/>
            <person name="Ni X."/>
            <person name="Tian J."/>
            <person name="Zhou Y."/>
            <person name="Sheng Y."/>
            <person name="Liu T."/>
            <person name="Pan Y."/>
            <person name="Xia L."/>
            <person name="Li J."/>
            <person name="Zhao F."/>
            <person name="Cao W."/>
        </authorList>
    </citation>
    <scope>NUCLEOTIDE SEQUENCE</scope>
    <source>
        <strain evidence="1">Hyas-2018</strain>
    </source>
</reference>